<dbReference type="GO" id="GO:0000976">
    <property type="term" value="F:transcription cis-regulatory region binding"/>
    <property type="evidence" value="ECO:0007669"/>
    <property type="project" value="TreeGrafter"/>
</dbReference>
<organism evidence="5 6">
    <name type="scientific">Methylobacterium pseudosasicola</name>
    <dbReference type="NCBI Taxonomy" id="582667"/>
    <lineage>
        <taxon>Bacteria</taxon>
        <taxon>Pseudomonadati</taxon>
        <taxon>Pseudomonadota</taxon>
        <taxon>Alphaproteobacteria</taxon>
        <taxon>Hyphomicrobiales</taxon>
        <taxon>Methylobacteriaceae</taxon>
        <taxon>Methylobacterium</taxon>
    </lineage>
</organism>
<dbReference type="EMBL" id="FOTK01000029">
    <property type="protein sequence ID" value="SFM37439.1"/>
    <property type="molecule type" value="Genomic_DNA"/>
</dbReference>
<protein>
    <submittedName>
        <fullName evidence="5">Transcriptional regulator, TetR family</fullName>
    </submittedName>
</protein>
<evidence type="ECO:0000313" key="5">
    <source>
        <dbReference type="EMBL" id="SFM37439.1"/>
    </source>
</evidence>
<dbReference type="PROSITE" id="PS01081">
    <property type="entry name" value="HTH_TETR_1"/>
    <property type="match status" value="1"/>
</dbReference>
<evidence type="ECO:0000256" key="2">
    <source>
        <dbReference type="ARBA" id="ARBA00023125"/>
    </source>
</evidence>
<dbReference type="PRINTS" id="PR00455">
    <property type="entry name" value="HTHTETR"/>
</dbReference>
<dbReference type="AlphaFoldDB" id="A0A1I4QBL1"/>
<dbReference type="Gene3D" id="1.10.357.10">
    <property type="entry name" value="Tetracycline Repressor, domain 2"/>
    <property type="match status" value="1"/>
</dbReference>
<dbReference type="STRING" id="582667.SAMN05192568_102924"/>
<evidence type="ECO:0000256" key="3">
    <source>
        <dbReference type="PROSITE-ProRule" id="PRU00335"/>
    </source>
</evidence>
<keyword evidence="2 3" id="KW-0238">DNA-binding</keyword>
<dbReference type="InterPro" id="IPR001647">
    <property type="entry name" value="HTH_TetR"/>
</dbReference>
<sequence>MPTKPKPAKPKPRTRPPEERREDLINAAERLFLDQGVAATTIEQITTGAGVAKGSFYLHFAAKEDVVEGLRRRFVDRLRDAIAAAIEEQPDGDWRGKLAAWVTACGRGYTESARLHDIVFTDVPPPNQDGLADNVLIDHLAQLLTDGGAAKAWMIADARFTAVFLFNALHGVILDAARKGQADAIEPKIVAHCFLLVGLETA</sequence>
<feature type="domain" description="HTH tetR-type" evidence="4">
    <location>
        <begin position="18"/>
        <end position="78"/>
    </location>
</feature>
<dbReference type="Proteomes" id="UP000199048">
    <property type="component" value="Unassembled WGS sequence"/>
</dbReference>
<dbReference type="RefSeq" id="WP_244537284.1">
    <property type="nucleotide sequence ID" value="NZ_FOTK01000029.1"/>
</dbReference>
<dbReference type="InterPro" id="IPR023772">
    <property type="entry name" value="DNA-bd_HTH_TetR-type_CS"/>
</dbReference>
<gene>
    <name evidence="5" type="ORF">SAMN05192568_102924</name>
</gene>
<evidence type="ECO:0000256" key="1">
    <source>
        <dbReference type="ARBA" id="ARBA00023054"/>
    </source>
</evidence>
<dbReference type="SUPFAM" id="SSF46689">
    <property type="entry name" value="Homeodomain-like"/>
    <property type="match status" value="1"/>
</dbReference>
<dbReference type="InterPro" id="IPR050109">
    <property type="entry name" value="HTH-type_TetR-like_transc_reg"/>
</dbReference>
<dbReference type="PROSITE" id="PS50977">
    <property type="entry name" value="HTH_TETR_2"/>
    <property type="match status" value="1"/>
</dbReference>
<reference evidence="6" key="1">
    <citation type="submission" date="2016-10" db="EMBL/GenBank/DDBJ databases">
        <authorList>
            <person name="Varghese N."/>
            <person name="Submissions S."/>
        </authorList>
    </citation>
    <scope>NUCLEOTIDE SEQUENCE [LARGE SCALE GENOMIC DNA]</scope>
    <source>
        <strain evidence="6">BL36</strain>
    </source>
</reference>
<dbReference type="PANTHER" id="PTHR30055:SF183">
    <property type="entry name" value="NUCLEOID OCCLUSION FACTOR SLMA"/>
    <property type="match status" value="1"/>
</dbReference>
<feature type="DNA-binding region" description="H-T-H motif" evidence="3">
    <location>
        <begin position="41"/>
        <end position="60"/>
    </location>
</feature>
<evidence type="ECO:0000259" key="4">
    <source>
        <dbReference type="PROSITE" id="PS50977"/>
    </source>
</evidence>
<keyword evidence="1" id="KW-0175">Coiled coil</keyword>
<dbReference type="GO" id="GO:0003700">
    <property type="term" value="F:DNA-binding transcription factor activity"/>
    <property type="evidence" value="ECO:0007669"/>
    <property type="project" value="TreeGrafter"/>
</dbReference>
<accession>A0A1I4QBL1</accession>
<dbReference type="Pfam" id="PF00440">
    <property type="entry name" value="TetR_N"/>
    <property type="match status" value="1"/>
</dbReference>
<proteinExistence type="predicted"/>
<dbReference type="InterPro" id="IPR009057">
    <property type="entry name" value="Homeodomain-like_sf"/>
</dbReference>
<name>A0A1I4QBL1_9HYPH</name>
<keyword evidence="6" id="KW-1185">Reference proteome</keyword>
<evidence type="ECO:0000313" key="6">
    <source>
        <dbReference type="Proteomes" id="UP000199048"/>
    </source>
</evidence>
<dbReference type="PANTHER" id="PTHR30055">
    <property type="entry name" value="HTH-TYPE TRANSCRIPTIONAL REGULATOR RUTR"/>
    <property type="match status" value="1"/>
</dbReference>